<dbReference type="SUPFAM" id="SSF56672">
    <property type="entry name" value="DNA/RNA polymerases"/>
    <property type="match status" value="1"/>
</dbReference>
<keyword evidence="1" id="KW-1185">Reference proteome</keyword>
<accession>A0A914P3X6</accession>
<evidence type="ECO:0000313" key="2">
    <source>
        <dbReference type="WBParaSite" id="Minc3s11317g44800"/>
    </source>
</evidence>
<dbReference type="Proteomes" id="UP000887563">
    <property type="component" value="Unplaced"/>
</dbReference>
<sequence>MIQNNSRNLKNDQSIQIASIDELLTWNIIDCIYEEKEWIEEHECSNIVISLWTTSAARIHLLRAMQQVVRAEGCTLLYTDTDSQFLLILKESTL</sequence>
<proteinExistence type="predicted"/>
<organism evidence="1 2">
    <name type="scientific">Meloidogyne incognita</name>
    <name type="common">Southern root-knot nematode worm</name>
    <name type="synonym">Oxyuris incognita</name>
    <dbReference type="NCBI Taxonomy" id="6306"/>
    <lineage>
        <taxon>Eukaryota</taxon>
        <taxon>Metazoa</taxon>
        <taxon>Ecdysozoa</taxon>
        <taxon>Nematoda</taxon>
        <taxon>Chromadorea</taxon>
        <taxon>Rhabditida</taxon>
        <taxon>Tylenchina</taxon>
        <taxon>Tylenchomorpha</taxon>
        <taxon>Tylenchoidea</taxon>
        <taxon>Meloidogynidae</taxon>
        <taxon>Meloidogyninae</taxon>
        <taxon>Meloidogyne</taxon>
        <taxon>Meloidogyne incognita group</taxon>
    </lineage>
</organism>
<name>A0A914P3X6_MELIC</name>
<dbReference type="InterPro" id="IPR023211">
    <property type="entry name" value="DNA_pol_palm_dom_sf"/>
</dbReference>
<evidence type="ECO:0000313" key="1">
    <source>
        <dbReference type="Proteomes" id="UP000887563"/>
    </source>
</evidence>
<dbReference type="WBParaSite" id="Minc3s11317g44800">
    <property type="protein sequence ID" value="Minc3s11317g44800"/>
    <property type="gene ID" value="Minc3s11317g44800"/>
</dbReference>
<protein>
    <submittedName>
        <fullName evidence="2">DNA-directed DNA polymerase</fullName>
    </submittedName>
</protein>
<dbReference type="Gene3D" id="3.90.1600.10">
    <property type="entry name" value="Palm domain of DNA polymerase"/>
    <property type="match status" value="1"/>
</dbReference>
<dbReference type="AlphaFoldDB" id="A0A914P3X6"/>
<dbReference type="InterPro" id="IPR043502">
    <property type="entry name" value="DNA/RNA_pol_sf"/>
</dbReference>
<reference evidence="2" key="1">
    <citation type="submission" date="2022-11" db="UniProtKB">
        <authorList>
            <consortium name="WormBaseParasite"/>
        </authorList>
    </citation>
    <scope>IDENTIFICATION</scope>
</reference>